<dbReference type="RefSeq" id="WP_148988549.1">
    <property type="nucleotide sequence ID" value="NZ_VTEV01000005.1"/>
</dbReference>
<organism evidence="3 4">
    <name type="scientific">Sutcliffiella horikoshii</name>
    <dbReference type="NCBI Taxonomy" id="79883"/>
    <lineage>
        <taxon>Bacteria</taxon>
        <taxon>Bacillati</taxon>
        <taxon>Bacillota</taxon>
        <taxon>Bacilli</taxon>
        <taxon>Bacillales</taxon>
        <taxon>Bacillaceae</taxon>
        <taxon>Sutcliffiella</taxon>
    </lineage>
</organism>
<reference evidence="3 4" key="1">
    <citation type="submission" date="2019-08" db="EMBL/GenBank/DDBJ databases">
        <title>Bacillus genomes from the desert of Cuatro Cienegas, Coahuila.</title>
        <authorList>
            <person name="Olmedo-Alvarez G."/>
        </authorList>
    </citation>
    <scope>NUCLEOTIDE SEQUENCE [LARGE SCALE GENOMIC DNA]</scope>
    <source>
        <strain evidence="3 4">CH28_1T</strain>
    </source>
</reference>
<dbReference type="Proteomes" id="UP000322524">
    <property type="component" value="Unassembled WGS sequence"/>
</dbReference>
<dbReference type="InterPro" id="IPR018728">
    <property type="entry name" value="DUF2268"/>
</dbReference>
<proteinExistence type="predicted"/>
<evidence type="ECO:0000259" key="2">
    <source>
        <dbReference type="Pfam" id="PF10026"/>
    </source>
</evidence>
<feature type="transmembrane region" description="Helical" evidence="1">
    <location>
        <begin position="7"/>
        <end position="24"/>
    </location>
</feature>
<sequence length="432" mass="50257">MRTVISKILIVVSVPILFVLWFYNHKVIDGDYTKLTIKMPNEDVTVIDEKEKIRNIINSINNSPRNLGTEKPWYNYELASLIFENDSGDSKAVHYMMENQNIKIRFGEINTDLVFEAGEFQESEYASAAVMENEDQEKVILEYGTVETYSINGQTFEIIPYYQPYLDFMDELEATKGNREDLFSTYVVKPFSKELYGHEYYGEEDPFYVAPVNTDKMIEMIIQLDDQYKEISRFIKEGLEDSTALLTGSEKVRIYLQPHSPDFNYLEMGGVVAFAADKDIMVLQIDPRKYTEKSIKQTIAHELHHVVTMEVSDWSYRKQHLLDRVIMEGKADTFGKLVYPDYDVAWIEPLSPEANNKVWSFIDENKGSYKMEDLTMLHLGRPSSGIPKWSNYRIGYRIMEDFLERNPEVTLEQWTEMRADEILELSGFGVGE</sequence>
<dbReference type="AlphaFoldDB" id="A0A5D4SZI4"/>
<dbReference type="EMBL" id="VTEV01000005">
    <property type="protein sequence ID" value="TYS67434.1"/>
    <property type="molecule type" value="Genomic_DNA"/>
</dbReference>
<dbReference type="OrthoDB" id="1437293at2"/>
<comment type="caution">
    <text evidence="3">The sequence shown here is derived from an EMBL/GenBank/DDBJ whole genome shotgun (WGS) entry which is preliminary data.</text>
</comment>
<evidence type="ECO:0000313" key="3">
    <source>
        <dbReference type="EMBL" id="TYS67434.1"/>
    </source>
</evidence>
<evidence type="ECO:0000256" key="1">
    <source>
        <dbReference type="SAM" id="Phobius"/>
    </source>
</evidence>
<keyword evidence="1" id="KW-1133">Transmembrane helix</keyword>
<accession>A0A5D4SZI4</accession>
<keyword evidence="1" id="KW-0472">Membrane</keyword>
<evidence type="ECO:0000313" key="4">
    <source>
        <dbReference type="Proteomes" id="UP000322524"/>
    </source>
</evidence>
<keyword evidence="1" id="KW-0812">Transmembrane</keyword>
<gene>
    <name evidence="3" type="ORF">FZC76_12635</name>
</gene>
<dbReference type="Pfam" id="PF10026">
    <property type="entry name" value="DUF2268"/>
    <property type="match status" value="1"/>
</dbReference>
<name>A0A5D4SZI4_9BACI</name>
<feature type="domain" description="DUF2268" evidence="2">
    <location>
        <begin position="234"/>
        <end position="424"/>
    </location>
</feature>
<protein>
    <recommendedName>
        <fullName evidence="2">DUF2268 domain-containing protein</fullName>
    </recommendedName>
</protein>